<name>A0AA96V485_9EURY</name>
<gene>
    <name evidence="2" type="ORF">MsAc7_14680</name>
</gene>
<dbReference type="Proteomes" id="UP001303587">
    <property type="component" value="Chromosome"/>
</dbReference>
<evidence type="ECO:0000313" key="2">
    <source>
        <dbReference type="EMBL" id="WNY25903.1"/>
    </source>
</evidence>
<evidence type="ECO:0000313" key="3">
    <source>
        <dbReference type="Proteomes" id="UP001303587"/>
    </source>
</evidence>
<feature type="transmembrane region" description="Helical" evidence="1">
    <location>
        <begin position="110"/>
        <end position="131"/>
    </location>
</feature>
<feature type="transmembrane region" description="Helical" evidence="1">
    <location>
        <begin position="7"/>
        <end position="27"/>
    </location>
</feature>
<dbReference type="AlphaFoldDB" id="A0AA96V485"/>
<feature type="transmembrane region" description="Helical" evidence="1">
    <location>
        <begin position="73"/>
        <end position="90"/>
    </location>
</feature>
<keyword evidence="1" id="KW-1133">Transmembrane helix</keyword>
<proteinExistence type="predicted"/>
<accession>A0AA96V485</accession>
<dbReference type="EMBL" id="CP131060">
    <property type="protein sequence ID" value="WNY25903.1"/>
    <property type="molecule type" value="Genomic_DNA"/>
</dbReference>
<feature type="transmembrane region" description="Helical" evidence="1">
    <location>
        <begin position="33"/>
        <end position="52"/>
    </location>
</feature>
<keyword evidence="1" id="KW-0472">Membrane</keyword>
<protein>
    <submittedName>
        <fullName evidence="2">Uncharacterized protein</fullName>
    </submittedName>
</protein>
<evidence type="ECO:0000256" key="1">
    <source>
        <dbReference type="SAM" id="Phobius"/>
    </source>
</evidence>
<keyword evidence="1" id="KW-0812">Transmembrane</keyword>
<keyword evidence="3" id="KW-1185">Reference proteome</keyword>
<reference evidence="2 3" key="1">
    <citation type="submission" date="2023-07" db="EMBL/GenBank/DDBJ databases">
        <title>Closed genoem sequence of Methanosarcinaceae archaeon Ac7.</title>
        <authorList>
            <person name="Poehlein A."/>
            <person name="Protasov E."/>
            <person name="Platt K."/>
            <person name="Reeh H."/>
            <person name="Daniel R."/>
            <person name="Brune A."/>
        </authorList>
    </citation>
    <scope>NUCLEOTIDE SEQUENCE [LARGE SCALE GENOMIC DNA]</scope>
    <source>
        <strain evidence="2 3">Ac7</strain>
    </source>
</reference>
<sequence length="138" mass="16220">MVIIINPFRILAGLLFLILCFFIYICLSDESSSYYLPQLALFSFLFVSSLFYEKEYKSLHKKDDELPARMISFYIFYVLIAVSWVIFLIYVKRSDLLTQNDPYSFGRFVYVFGTVAISCLIASIIKIVSYYPDKKKFK</sequence>
<organism evidence="2 3">
    <name type="scientific">Methanolapillus millepedarum</name>
    <dbReference type="NCBI Taxonomy" id="3028296"/>
    <lineage>
        <taxon>Archaea</taxon>
        <taxon>Methanobacteriati</taxon>
        <taxon>Methanobacteriota</taxon>
        <taxon>Stenosarchaea group</taxon>
        <taxon>Methanomicrobia</taxon>
        <taxon>Methanosarcinales</taxon>
        <taxon>Methanosarcinaceae</taxon>
        <taxon>Methanolapillus</taxon>
    </lineage>
</organism>